<keyword evidence="7" id="KW-0539">Nucleus</keyword>
<evidence type="ECO:0000256" key="7">
    <source>
        <dbReference type="ARBA" id="ARBA00023242"/>
    </source>
</evidence>
<organism evidence="11 12">
    <name type="scientific">Amborella trichopoda</name>
    <dbReference type="NCBI Taxonomy" id="13333"/>
    <lineage>
        <taxon>Eukaryota</taxon>
        <taxon>Viridiplantae</taxon>
        <taxon>Streptophyta</taxon>
        <taxon>Embryophyta</taxon>
        <taxon>Tracheophyta</taxon>
        <taxon>Spermatophyta</taxon>
        <taxon>Magnoliopsida</taxon>
        <taxon>Amborellales</taxon>
        <taxon>Amborellaceae</taxon>
        <taxon>Amborella</taxon>
    </lineage>
</organism>
<name>W1P2I4_AMBTC</name>
<feature type="domain" description="AP2/ERF" evidence="10">
    <location>
        <begin position="242"/>
        <end position="299"/>
    </location>
</feature>
<dbReference type="PROSITE" id="PS51032">
    <property type="entry name" value="AP2_ERF"/>
    <property type="match status" value="1"/>
</dbReference>
<evidence type="ECO:0000256" key="9">
    <source>
        <dbReference type="SAM" id="MobiDB-lite"/>
    </source>
</evidence>
<keyword evidence="6" id="KW-0804">Transcription</keyword>
<dbReference type="EMBL" id="KI394680">
    <property type="protein sequence ID" value="ERN01859.1"/>
    <property type="molecule type" value="Genomic_DNA"/>
</dbReference>
<dbReference type="SUPFAM" id="SSF54171">
    <property type="entry name" value="DNA-binding domain"/>
    <property type="match status" value="1"/>
</dbReference>
<feature type="compositionally biased region" description="Low complexity" evidence="9">
    <location>
        <begin position="122"/>
        <end position="134"/>
    </location>
</feature>
<dbReference type="KEGG" id="atr:18429955"/>
<feature type="region of interest" description="Disordered" evidence="9">
    <location>
        <begin position="104"/>
        <end position="135"/>
    </location>
</feature>
<dbReference type="Pfam" id="PF00847">
    <property type="entry name" value="AP2"/>
    <property type="match status" value="1"/>
</dbReference>
<dbReference type="AlphaFoldDB" id="W1P2I4"/>
<dbReference type="PANTHER" id="PTHR31657:SF40">
    <property type="entry name" value="ETHYLENE-RESPONSIVE TRANSCRIPTION FACTOR ERF062"/>
    <property type="match status" value="1"/>
</dbReference>
<proteinExistence type="inferred from homology"/>
<dbReference type="CDD" id="cd00018">
    <property type="entry name" value="AP2"/>
    <property type="match status" value="1"/>
</dbReference>
<dbReference type="PANTHER" id="PTHR31657">
    <property type="entry name" value="ETHYLENE-RESPONSIVE TRANSCRIPTION FACTOR ERF061"/>
    <property type="match status" value="1"/>
</dbReference>
<evidence type="ECO:0000256" key="3">
    <source>
        <dbReference type="ARBA" id="ARBA00023015"/>
    </source>
</evidence>
<sequence length="403" mass="44647">MEEQAFEIAGYVQKELPCYFHAMAGKSLIADPLVLNVIAESACRGANRSDEQFPNSYLMGKANQSSLCPTTGIGKEKVPEQPINSISAILRFLNSNGVSSTKVNSINPNLESNQTQLGLNDPPSSSPSSSTTPSAPVLRLQIPETLQDSQVVKNQSCEPITTPNLDLCQIELQLFRKQQELGLGWLQTHHRFASSPSNVYHLQSKQSNGGHGQLPNFLGPKTQRMKYMGRPLEGPKSSSPKLYRGVRQRHWGKWVAEIRLPRNRTRVWLGTFDTAEEAALAYDTAAYKLRGDYAHLNFPDLKHRLKANSNGSSSHSATAALLDAKLQAFNKSLTPQKETQKVIDQPKLPLHQDTAITAPSNQVKKETHQESPSKSDWSDMDEVLLSRMPSLDLETIWDELPAA</sequence>
<evidence type="ECO:0000256" key="5">
    <source>
        <dbReference type="ARBA" id="ARBA00023159"/>
    </source>
</evidence>
<evidence type="ECO:0000313" key="12">
    <source>
        <dbReference type="Proteomes" id="UP000017836"/>
    </source>
</evidence>
<accession>W1P2I4</accession>
<keyword evidence="12" id="KW-1185">Reference proteome</keyword>
<dbReference type="InterPro" id="IPR016177">
    <property type="entry name" value="DNA-bd_dom_sf"/>
</dbReference>
<reference evidence="12" key="1">
    <citation type="journal article" date="2013" name="Science">
        <title>The Amborella genome and the evolution of flowering plants.</title>
        <authorList>
            <consortium name="Amborella Genome Project"/>
        </authorList>
    </citation>
    <scope>NUCLEOTIDE SEQUENCE [LARGE SCALE GENOMIC DNA]</scope>
</reference>
<dbReference type="SMART" id="SM00380">
    <property type="entry name" value="AP2"/>
    <property type="match status" value="1"/>
</dbReference>
<evidence type="ECO:0000256" key="2">
    <source>
        <dbReference type="ARBA" id="ARBA00022745"/>
    </source>
</evidence>
<dbReference type="HOGENOM" id="CLU_057028_0_0_1"/>
<keyword evidence="2" id="KW-0936">Ethylene signaling pathway</keyword>
<feature type="region of interest" description="Disordered" evidence="9">
    <location>
        <begin position="346"/>
        <end position="380"/>
    </location>
</feature>
<keyword evidence="3" id="KW-0805">Transcription regulation</keyword>
<dbReference type="GO" id="GO:0005634">
    <property type="term" value="C:nucleus"/>
    <property type="evidence" value="ECO:0007669"/>
    <property type="project" value="UniProtKB-SubCell"/>
</dbReference>
<dbReference type="InterPro" id="IPR036955">
    <property type="entry name" value="AP2/ERF_dom_sf"/>
</dbReference>
<keyword evidence="5" id="KW-0010">Activator</keyword>
<dbReference type="GO" id="GO:0003700">
    <property type="term" value="F:DNA-binding transcription factor activity"/>
    <property type="evidence" value="ECO:0007669"/>
    <property type="project" value="InterPro"/>
</dbReference>
<keyword evidence="4" id="KW-0238">DNA-binding</keyword>
<dbReference type="PRINTS" id="PR00367">
    <property type="entry name" value="ETHRSPELEMNT"/>
</dbReference>
<dbReference type="Gene3D" id="3.30.730.10">
    <property type="entry name" value="AP2/ERF domain"/>
    <property type="match status" value="1"/>
</dbReference>
<evidence type="ECO:0000259" key="10">
    <source>
        <dbReference type="PROSITE" id="PS51032"/>
    </source>
</evidence>
<dbReference type="OrthoDB" id="777275at2759"/>
<evidence type="ECO:0000313" key="11">
    <source>
        <dbReference type="EMBL" id="ERN01859.1"/>
    </source>
</evidence>
<feature type="compositionally biased region" description="Polar residues" evidence="9">
    <location>
        <begin position="104"/>
        <end position="118"/>
    </location>
</feature>
<feature type="compositionally biased region" description="Basic and acidic residues" evidence="9">
    <location>
        <begin position="363"/>
        <end position="377"/>
    </location>
</feature>
<dbReference type="Proteomes" id="UP000017836">
    <property type="component" value="Unassembled WGS sequence"/>
</dbReference>
<dbReference type="FunFam" id="3.30.730.10:FF:000001">
    <property type="entry name" value="Ethylene-responsive transcription factor 2"/>
    <property type="match status" value="1"/>
</dbReference>
<protein>
    <recommendedName>
        <fullName evidence="10">AP2/ERF domain-containing protein</fullName>
    </recommendedName>
</protein>
<dbReference type="InterPro" id="IPR051758">
    <property type="entry name" value="ERF/AP2-like"/>
</dbReference>
<dbReference type="GO" id="GO:0009873">
    <property type="term" value="P:ethylene-activated signaling pathway"/>
    <property type="evidence" value="ECO:0007669"/>
    <property type="project" value="UniProtKB-KW"/>
</dbReference>
<comment type="subcellular location">
    <subcellularLocation>
        <location evidence="1">Nucleus</location>
    </subcellularLocation>
</comment>
<comment type="similarity">
    <text evidence="8">Belongs to the AP2/ERF transcription factor family. ERF subfamily.</text>
</comment>
<evidence type="ECO:0000256" key="4">
    <source>
        <dbReference type="ARBA" id="ARBA00023125"/>
    </source>
</evidence>
<evidence type="ECO:0000256" key="1">
    <source>
        <dbReference type="ARBA" id="ARBA00004123"/>
    </source>
</evidence>
<dbReference type="GO" id="GO:0000976">
    <property type="term" value="F:transcription cis-regulatory region binding"/>
    <property type="evidence" value="ECO:0007669"/>
    <property type="project" value="UniProtKB-ARBA"/>
</dbReference>
<dbReference type="eggNOG" id="ENOG502QRCV">
    <property type="taxonomic scope" value="Eukaryota"/>
</dbReference>
<dbReference type="Gramene" id="ERN01859">
    <property type="protein sequence ID" value="ERN01859"/>
    <property type="gene ID" value="AMTR_s00089p00102760"/>
</dbReference>
<dbReference type="InterPro" id="IPR001471">
    <property type="entry name" value="AP2/ERF_dom"/>
</dbReference>
<evidence type="ECO:0000256" key="6">
    <source>
        <dbReference type="ARBA" id="ARBA00023163"/>
    </source>
</evidence>
<evidence type="ECO:0000256" key="8">
    <source>
        <dbReference type="ARBA" id="ARBA00024343"/>
    </source>
</evidence>
<gene>
    <name evidence="11" type="ORF">AMTR_s00089p00102760</name>
</gene>